<feature type="region of interest" description="Disordered" evidence="1">
    <location>
        <begin position="790"/>
        <end position="831"/>
    </location>
</feature>
<keyword evidence="3" id="KW-1185">Reference proteome</keyword>
<proteinExistence type="predicted"/>
<name>A7S2T8_NEMVE</name>
<evidence type="ECO:0000313" key="3">
    <source>
        <dbReference type="Proteomes" id="UP000001593"/>
    </source>
</evidence>
<evidence type="ECO:0000313" key="2">
    <source>
        <dbReference type="EMBL" id="EDO41947.1"/>
    </source>
</evidence>
<gene>
    <name evidence="2" type="ORF">NEMVEDRAFT_v1g205917</name>
</gene>
<dbReference type="PROSITE" id="PS50877">
    <property type="entry name" value="GOLOCO"/>
    <property type="match status" value="1"/>
</dbReference>
<feature type="region of interest" description="Disordered" evidence="1">
    <location>
        <begin position="458"/>
        <end position="492"/>
    </location>
</feature>
<evidence type="ECO:0000256" key="1">
    <source>
        <dbReference type="SAM" id="MobiDB-lite"/>
    </source>
</evidence>
<feature type="region of interest" description="Disordered" evidence="1">
    <location>
        <begin position="118"/>
        <end position="289"/>
    </location>
</feature>
<dbReference type="InterPro" id="IPR003109">
    <property type="entry name" value="GoLoco_motif"/>
</dbReference>
<feature type="region of interest" description="Disordered" evidence="1">
    <location>
        <begin position="631"/>
        <end position="748"/>
    </location>
</feature>
<dbReference type="Pfam" id="PF02188">
    <property type="entry name" value="GoLoco"/>
    <property type="match status" value="1"/>
</dbReference>
<feature type="compositionally biased region" description="Pro residues" evidence="1">
    <location>
        <begin position="248"/>
        <end position="259"/>
    </location>
</feature>
<sequence length="845" mass="93935">MLKFAVNGYSPPFFNAPEFVPSPPGTAIYKERGWDELYGLLRGSHVSLCSDYYGDAGFWYPGCDKSLAALVENLGRSLLMGESPIFGNYTDENNKENSEKYELLQDLLELLSEAQGKRMEDQRGELEKDNFELPDFLRQKPKNKTYYETEDDSEPLPSPPPVFRMESLLFNRPAPRPPLDTPPPLPPPPSLEENQHAKTAGNIKLEATPREAPSEGKVGSPSYPLSPRNNQKSSSPSPERQRAVFSAPQPPVAPPPPPIGNCSRIKIRSVTRPVLPRRSSSTHIPPSGQLDLISELKGTLSRRKLSNGNKETEAKKTGNREMQVENSWNAINDVDGPDVWVKQSDPKKRIERTKPKAVELHKEVELKGVSSDNIERNQERNVETTVMELGLRTVTSVQGSNEKDSSKSPKNREELERNLRVTKWNQERNVDHRKHERPVLRRVGDCKRINVVRPRVQSGTPVVRNSSESTIDSEVESKGNTGSDTIRTERPQSLVSPRDIIASTENIRQISEVGGMGRTVAPVRANAIIKYTTGHPYRVVRAPNTHQDVAGECPVHRSVNTANTRTKLAMKTKTNPSRTGYSQKRRPRTITDPTYILRVIESSDSTLPESRVNSPISNELCDQRMATLSKNTCTSPSQNLVTVKSSSLPQRLSPVTIRQYSPNFGRRNSDHVPSQVDSSRKSVVSFSPDSANGSDGSINPDSPNSSRRQSDMRTKHSSTGSPLPRTPSPPTDEDEELDMANYPPPLPLEVIPLEDELLLPHTSLSPNGGIDKKPPAYEIKYIGEVSLSQESPFAPQGTQSFEDQTKPATKLIDSAPKNSQKGPDNVPQLDPYVTYESENLKVTFV</sequence>
<feature type="compositionally biased region" description="Polar residues" evidence="1">
    <location>
        <begin position="671"/>
        <end position="707"/>
    </location>
</feature>
<protein>
    <submittedName>
        <fullName evidence="2">Uncharacterized protein</fullName>
    </submittedName>
</protein>
<dbReference type="HOGENOM" id="CLU_337176_0_0_1"/>
<organism evidence="2 3">
    <name type="scientific">Nematostella vectensis</name>
    <name type="common">Starlet sea anemone</name>
    <dbReference type="NCBI Taxonomy" id="45351"/>
    <lineage>
        <taxon>Eukaryota</taxon>
        <taxon>Metazoa</taxon>
        <taxon>Cnidaria</taxon>
        <taxon>Anthozoa</taxon>
        <taxon>Hexacorallia</taxon>
        <taxon>Actiniaria</taxon>
        <taxon>Edwardsiidae</taxon>
        <taxon>Nematostella</taxon>
    </lineage>
</organism>
<feature type="compositionally biased region" description="Polar residues" evidence="1">
    <location>
        <begin position="790"/>
        <end position="802"/>
    </location>
</feature>
<dbReference type="Proteomes" id="UP000001593">
    <property type="component" value="Unassembled WGS sequence"/>
</dbReference>
<accession>A7S2T8</accession>
<feature type="compositionally biased region" description="Pro residues" evidence="1">
    <location>
        <begin position="174"/>
        <end position="190"/>
    </location>
</feature>
<feature type="compositionally biased region" description="Basic and acidic residues" evidence="1">
    <location>
        <begin position="401"/>
        <end position="418"/>
    </location>
</feature>
<dbReference type="EMBL" id="DS469570">
    <property type="protein sequence ID" value="EDO41947.1"/>
    <property type="molecule type" value="Genomic_DNA"/>
</dbReference>
<dbReference type="OMA" id="MHIRETE"/>
<dbReference type="InParanoid" id="A7S2T8"/>
<reference evidence="2 3" key="1">
    <citation type="journal article" date="2007" name="Science">
        <title>Sea anemone genome reveals ancestral eumetazoan gene repertoire and genomic organization.</title>
        <authorList>
            <person name="Putnam N.H."/>
            <person name="Srivastava M."/>
            <person name="Hellsten U."/>
            <person name="Dirks B."/>
            <person name="Chapman J."/>
            <person name="Salamov A."/>
            <person name="Terry A."/>
            <person name="Shapiro H."/>
            <person name="Lindquist E."/>
            <person name="Kapitonov V.V."/>
            <person name="Jurka J."/>
            <person name="Genikhovich G."/>
            <person name="Grigoriev I.V."/>
            <person name="Lucas S.M."/>
            <person name="Steele R.E."/>
            <person name="Finnerty J.R."/>
            <person name="Technau U."/>
            <person name="Martindale M.Q."/>
            <person name="Rokhsar D.S."/>
        </authorList>
    </citation>
    <scope>NUCLEOTIDE SEQUENCE [LARGE SCALE GENOMIC DNA]</scope>
    <source>
        <strain evidence="3">CH2 X CH6</strain>
    </source>
</reference>
<feature type="compositionally biased region" description="Polar residues" evidence="1">
    <location>
        <begin position="631"/>
        <end position="650"/>
    </location>
</feature>
<dbReference type="STRING" id="45351.A7S2T8"/>
<dbReference type="SMART" id="SM00390">
    <property type="entry name" value="GoLoco"/>
    <property type="match status" value="1"/>
</dbReference>
<feature type="region of interest" description="Disordered" evidence="1">
    <location>
        <begin position="393"/>
        <end position="418"/>
    </location>
</feature>
<feature type="compositionally biased region" description="Polar residues" evidence="1">
    <location>
        <begin position="227"/>
        <end position="238"/>
    </location>
</feature>
<dbReference type="AlphaFoldDB" id="A7S2T8"/>
<feature type="compositionally biased region" description="Basic and acidic residues" evidence="1">
    <location>
        <begin position="118"/>
        <end position="138"/>
    </location>
</feature>
<dbReference type="GO" id="GO:0030695">
    <property type="term" value="F:GTPase regulator activity"/>
    <property type="evidence" value="ECO:0007669"/>
    <property type="project" value="InterPro"/>
</dbReference>